<feature type="transmembrane region" description="Helical" evidence="1">
    <location>
        <begin position="178"/>
        <end position="209"/>
    </location>
</feature>
<feature type="transmembrane region" description="Helical" evidence="1">
    <location>
        <begin position="221"/>
        <end position="239"/>
    </location>
</feature>
<proteinExistence type="predicted"/>
<dbReference type="Pfam" id="PF04018">
    <property type="entry name" value="VCA0040-like"/>
    <property type="match status" value="1"/>
</dbReference>
<feature type="transmembrane region" description="Helical" evidence="1">
    <location>
        <begin position="146"/>
        <end position="166"/>
    </location>
</feature>
<dbReference type="AlphaFoldDB" id="A0A2A3X7N3"/>
<dbReference type="EMBL" id="NRGX01000001">
    <property type="protein sequence ID" value="PCC19706.1"/>
    <property type="molecule type" value="Genomic_DNA"/>
</dbReference>
<keyword evidence="1" id="KW-0812">Transmembrane</keyword>
<dbReference type="InterPro" id="IPR007163">
    <property type="entry name" value="VCA0040-like"/>
</dbReference>
<evidence type="ECO:0000313" key="3">
    <source>
        <dbReference type="Proteomes" id="UP000218377"/>
    </source>
</evidence>
<reference evidence="2 3" key="1">
    <citation type="journal article" date="2017" name="Elife">
        <title>Extensive horizontal gene transfer in cheese-associated bacteria.</title>
        <authorList>
            <person name="Bonham K.S."/>
            <person name="Wolfe B.E."/>
            <person name="Dutton R.J."/>
        </authorList>
    </citation>
    <scope>NUCLEOTIDE SEQUENCE [LARGE SCALE GENOMIC DNA]</scope>
    <source>
        <strain evidence="2 3">JB5</strain>
    </source>
</reference>
<keyword evidence="1" id="KW-1133">Transmembrane helix</keyword>
<evidence type="ECO:0000256" key="1">
    <source>
        <dbReference type="SAM" id="Phobius"/>
    </source>
</evidence>
<feature type="transmembrane region" description="Helical" evidence="1">
    <location>
        <begin position="121"/>
        <end position="140"/>
    </location>
</feature>
<organism evidence="2 3">
    <name type="scientific">Brevibacterium aurantiacum</name>
    <dbReference type="NCBI Taxonomy" id="273384"/>
    <lineage>
        <taxon>Bacteria</taxon>
        <taxon>Bacillati</taxon>
        <taxon>Actinomycetota</taxon>
        <taxon>Actinomycetes</taxon>
        <taxon>Micrococcales</taxon>
        <taxon>Brevibacteriaceae</taxon>
        <taxon>Brevibacterium</taxon>
    </lineage>
</organism>
<sequence>MTNPSPEVAAHVESTRSKALIPLDLLRGFLIGSAELVPGVSGGTIALVTGVYDQLIDSAAHVVKAAKTVVTGPDRWHGAVAELRRTDWFLVIPVLLGMVTAVFTIAGMMESFVTGNPELSRGLFFGLVAASIAVPLRMLPARTGQPLLLGILVFLAAAALAFWMTGLAGGSDVENPPLIAVFFVAAIAICALVVPGVSGSFFLLAVGLYATTLRAVNDRDLVYIAVFGLGAIVGLALFVNILRYFLHNHRWWTLVVMAGLMLGSLRALWPWQSTTDTGGLLAPSDPVWMPIVLAAIGAAVVIVLILIESTLGAKTGKGNLGEK</sequence>
<dbReference type="PANTHER" id="PTHR37308">
    <property type="entry name" value="INTEGRAL MEMBRANE PROTEIN"/>
    <property type="match status" value="1"/>
</dbReference>
<feature type="transmembrane region" description="Helical" evidence="1">
    <location>
        <begin position="289"/>
        <end position="307"/>
    </location>
</feature>
<protein>
    <submittedName>
        <fullName evidence="2">DUF368 domain-containing protein</fullName>
    </submittedName>
</protein>
<accession>A0A2A3X7N3</accession>
<dbReference type="RefSeq" id="WP_096158639.1">
    <property type="nucleotide sequence ID" value="NZ_NRGX01000001.1"/>
</dbReference>
<dbReference type="Proteomes" id="UP000218377">
    <property type="component" value="Unassembled WGS sequence"/>
</dbReference>
<gene>
    <name evidence="2" type="ORF">CIK79_16235</name>
</gene>
<keyword evidence="1" id="KW-0472">Membrane</keyword>
<evidence type="ECO:0000313" key="2">
    <source>
        <dbReference type="EMBL" id="PCC19706.1"/>
    </source>
</evidence>
<comment type="caution">
    <text evidence="2">The sequence shown here is derived from an EMBL/GenBank/DDBJ whole genome shotgun (WGS) entry which is preliminary data.</text>
</comment>
<dbReference type="PANTHER" id="PTHR37308:SF1">
    <property type="entry name" value="POLYPRENYL-PHOSPHATE TRANSPORTER"/>
    <property type="match status" value="1"/>
</dbReference>
<feature type="transmembrane region" description="Helical" evidence="1">
    <location>
        <begin position="88"/>
        <end position="109"/>
    </location>
</feature>
<name>A0A2A3X7N3_BREAU</name>